<keyword evidence="4" id="KW-1185">Reference proteome</keyword>
<feature type="domain" description="HTH marR-type" evidence="2">
    <location>
        <begin position="36"/>
        <end position="174"/>
    </location>
</feature>
<evidence type="ECO:0000313" key="3">
    <source>
        <dbReference type="EMBL" id="GIE22265.1"/>
    </source>
</evidence>
<comment type="caution">
    <text evidence="3">The sequence shown here is derived from an EMBL/GenBank/DDBJ whole genome shotgun (WGS) entry which is preliminary data.</text>
</comment>
<dbReference type="PROSITE" id="PS50995">
    <property type="entry name" value="HTH_MARR_2"/>
    <property type="match status" value="1"/>
</dbReference>
<reference evidence="3 4" key="1">
    <citation type="submission" date="2021-01" db="EMBL/GenBank/DDBJ databases">
        <title>Whole genome shotgun sequence of Actinoplanes humidus NBRC 14915.</title>
        <authorList>
            <person name="Komaki H."/>
            <person name="Tamura T."/>
        </authorList>
    </citation>
    <scope>NUCLEOTIDE SEQUENCE [LARGE SCALE GENOMIC DNA]</scope>
    <source>
        <strain evidence="3 4">NBRC 14915</strain>
    </source>
</reference>
<gene>
    <name evidence="3" type="ORF">Ahu01nite_053670</name>
</gene>
<protein>
    <recommendedName>
        <fullName evidence="2">HTH marR-type domain-containing protein</fullName>
    </recommendedName>
</protein>
<name>A0ABQ3ZUI3_9ACTN</name>
<dbReference type="EMBL" id="BOMN01000070">
    <property type="protein sequence ID" value="GIE22265.1"/>
    <property type="molecule type" value="Genomic_DNA"/>
</dbReference>
<accession>A0ABQ3ZUI3</accession>
<feature type="compositionally biased region" description="Low complexity" evidence="1">
    <location>
        <begin position="23"/>
        <end position="33"/>
    </location>
</feature>
<dbReference type="PANTHER" id="PTHR33164:SF99">
    <property type="entry name" value="MARR FAMILY REGULATORY PROTEIN"/>
    <property type="match status" value="1"/>
</dbReference>
<dbReference type="InterPro" id="IPR036390">
    <property type="entry name" value="WH_DNA-bd_sf"/>
</dbReference>
<dbReference type="Proteomes" id="UP000603200">
    <property type="component" value="Unassembled WGS sequence"/>
</dbReference>
<dbReference type="InterPro" id="IPR000835">
    <property type="entry name" value="HTH_MarR-typ"/>
</dbReference>
<dbReference type="SUPFAM" id="SSF46785">
    <property type="entry name" value="Winged helix' DNA-binding domain"/>
    <property type="match status" value="1"/>
</dbReference>
<evidence type="ECO:0000259" key="2">
    <source>
        <dbReference type="PROSITE" id="PS50995"/>
    </source>
</evidence>
<dbReference type="Gene3D" id="1.10.10.10">
    <property type="entry name" value="Winged helix-like DNA-binding domain superfamily/Winged helix DNA-binding domain"/>
    <property type="match status" value="1"/>
</dbReference>
<proteinExistence type="predicted"/>
<dbReference type="InterPro" id="IPR039422">
    <property type="entry name" value="MarR/SlyA-like"/>
</dbReference>
<feature type="region of interest" description="Disordered" evidence="1">
    <location>
        <begin position="11"/>
        <end position="33"/>
    </location>
</feature>
<evidence type="ECO:0000256" key="1">
    <source>
        <dbReference type="SAM" id="MobiDB-lite"/>
    </source>
</evidence>
<dbReference type="SMART" id="SM00347">
    <property type="entry name" value="HTH_MARR"/>
    <property type="match status" value="1"/>
</dbReference>
<dbReference type="Pfam" id="PF12802">
    <property type="entry name" value="MarR_2"/>
    <property type="match status" value="1"/>
</dbReference>
<sequence>MLWQGLCEDAGMGVPPAPPPSATPSATPSAPLSAGEERLWRAVMRLLFVLPRALDQDLQDRTGLNSSRYGVLFNLSEAPERTLRMNELAGLTALSASRMTRVVDSLEAAGYVRRSPAEQDGRGFLVTLTPDGLQRLQEAWPEHLRSARDRVMSHVSGSAIDVAALTELMEQIVQHSERPSATK</sequence>
<evidence type="ECO:0000313" key="4">
    <source>
        <dbReference type="Proteomes" id="UP000603200"/>
    </source>
</evidence>
<dbReference type="InterPro" id="IPR036388">
    <property type="entry name" value="WH-like_DNA-bd_sf"/>
</dbReference>
<dbReference type="PANTHER" id="PTHR33164">
    <property type="entry name" value="TRANSCRIPTIONAL REGULATOR, MARR FAMILY"/>
    <property type="match status" value="1"/>
</dbReference>
<organism evidence="3 4">
    <name type="scientific">Winogradskya humida</name>
    <dbReference type="NCBI Taxonomy" id="113566"/>
    <lineage>
        <taxon>Bacteria</taxon>
        <taxon>Bacillati</taxon>
        <taxon>Actinomycetota</taxon>
        <taxon>Actinomycetes</taxon>
        <taxon>Micromonosporales</taxon>
        <taxon>Micromonosporaceae</taxon>
        <taxon>Winogradskya</taxon>
    </lineage>
</organism>
<dbReference type="PRINTS" id="PR00598">
    <property type="entry name" value="HTHMARR"/>
</dbReference>